<feature type="compositionally biased region" description="Basic and acidic residues" evidence="1">
    <location>
        <begin position="56"/>
        <end position="70"/>
    </location>
</feature>
<dbReference type="AlphaFoldDB" id="A0A4U1CPA0"/>
<reference evidence="2 3" key="1">
    <citation type="submission" date="2019-04" db="EMBL/GenBank/DDBJ databases">
        <title>Pedobacter sp. RP-3-15 sp. nov., isolated from Arctic soil.</title>
        <authorList>
            <person name="Dahal R.H."/>
            <person name="Kim D.-U."/>
        </authorList>
    </citation>
    <scope>NUCLEOTIDE SEQUENCE [LARGE SCALE GENOMIC DNA]</scope>
    <source>
        <strain evidence="2 3">RP-3-15</strain>
    </source>
</reference>
<comment type="caution">
    <text evidence="2">The sequence shown here is derived from an EMBL/GenBank/DDBJ whole genome shotgun (WGS) entry which is preliminary data.</text>
</comment>
<dbReference type="Proteomes" id="UP000307244">
    <property type="component" value="Unassembled WGS sequence"/>
</dbReference>
<feature type="region of interest" description="Disordered" evidence="1">
    <location>
        <begin position="1"/>
        <end position="70"/>
    </location>
</feature>
<protein>
    <submittedName>
        <fullName evidence="2">Uncharacterized protein</fullName>
    </submittedName>
</protein>
<evidence type="ECO:0000313" key="3">
    <source>
        <dbReference type="Proteomes" id="UP000307244"/>
    </source>
</evidence>
<name>A0A4U1CPA0_9SPHI</name>
<sequence length="70" mass="7692">MKKKNTNGKDHPTKEDLLNDENNPGLDADHSSSGSASYSALNDDNDKISVNNDQKQNTEAHEDYTSLEGK</sequence>
<dbReference type="RefSeq" id="WP_136834724.1">
    <property type="nucleotide sequence ID" value="NZ_SWBQ01000001.1"/>
</dbReference>
<organism evidence="2 3">
    <name type="scientific">Pedobacter frigoris</name>
    <dbReference type="NCBI Taxonomy" id="2571272"/>
    <lineage>
        <taxon>Bacteria</taxon>
        <taxon>Pseudomonadati</taxon>
        <taxon>Bacteroidota</taxon>
        <taxon>Sphingobacteriia</taxon>
        <taxon>Sphingobacteriales</taxon>
        <taxon>Sphingobacteriaceae</taxon>
        <taxon>Pedobacter</taxon>
    </lineage>
</organism>
<feature type="compositionally biased region" description="Low complexity" evidence="1">
    <location>
        <begin position="31"/>
        <end position="40"/>
    </location>
</feature>
<dbReference type="EMBL" id="SWBQ01000001">
    <property type="protein sequence ID" value="TKC09313.1"/>
    <property type="molecule type" value="Genomic_DNA"/>
</dbReference>
<keyword evidence="3" id="KW-1185">Reference proteome</keyword>
<evidence type="ECO:0000256" key="1">
    <source>
        <dbReference type="SAM" id="MobiDB-lite"/>
    </source>
</evidence>
<feature type="compositionally biased region" description="Basic and acidic residues" evidence="1">
    <location>
        <begin position="7"/>
        <end position="17"/>
    </location>
</feature>
<evidence type="ECO:0000313" key="2">
    <source>
        <dbReference type="EMBL" id="TKC09313.1"/>
    </source>
</evidence>
<gene>
    <name evidence="2" type="ORF">FA047_04260</name>
</gene>
<proteinExistence type="predicted"/>
<accession>A0A4U1CPA0</accession>